<keyword evidence="10" id="KW-0812">Transmembrane</keyword>
<keyword evidence="4 9" id="KW-0274">FAD</keyword>
<keyword evidence="8 9" id="KW-0676">Redox-active center</keyword>
<comment type="cofactor">
    <cofactor evidence="1">
        <name>FAD</name>
        <dbReference type="ChEBI" id="CHEBI:57692"/>
    </cofactor>
</comment>
<feature type="domain" description="Pyridine nucleotide-disulphide oxidoreductase dimerisation" evidence="11">
    <location>
        <begin position="583"/>
        <end position="686"/>
    </location>
</feature>
<feature type="transmembrane region" description="Helical" evidence="10">
    <location>
        <begin position="238"/>
        <end position="258"/>
    </location>
</feature>
<keyword evidence="7" id="KW-1015">Disulfide bond</keyword>
<dbReference type="PRINTS" id="PR00411">
    <property type="entry name" value="PNDRDTASEI"/>
</dbReference>
<dbReference type="SUPFAM" id="SSF55424">
    <property type="entry name" value="FAD/NAD-linked reductases, dimerisation (C-terminal) domain"/>
    <property type="match status" value="1"/>
</dbReference>
<comment type="caution">
    <text evidence="14">The sequence shown here is derived from an EMBL/GenBank/DDBJ whole genome shotgun (WGS) entry which is preliminary data.</text>
</comment>
<dbReference type="PANTHER" id="PTHR43014:SF2">
    <property type="entry name" value="MERCURIC REDUCTASE"/>
    <property type="match status" value="1"/>
</dbReference>
<gene>
    <name evidence="14" type="ORF">ADIMK_3019</name>
</gene>
<evidence type="ECO:0000256" key="6">
    <source>
        <dbReference type="ARBA" id="ARBA00023002"/>
    </source>
</evidence>
<dbReference type="InterPro" id="IPR023753">
    <property type="entry name" value="FAD/NAD-binding_dom"/>
</dbReference>
<feature type="transmembrane region" description="Helical" evidence="10">
    <location>
        <begin position="199"/>
        <end position="217"/>
    </location>
</feature>
<dbReference type="Pfam" id="PF07992">
    <property type="entry name" value="Pyr_redox_2"/>
    <property type="match status" value="1"/>
</dbReference>
<dbReference type="InterPro" id="IPR016156">
    <property type="entry name" value="FAD/NAD-linked_Rdtase_dimer_sf"/>
</dbReference>
<evidence type="ECO:0000313" key="15">
    <source>
        <dbReference type="Proteomes" id="UP000028252"/>
    </source>
</evidence>
<dbReference type="PANTHER" id="PTHR43014">
    <property type="entry name" value="MERCURIC REDUCTASE"/>
    <property type="match status" value="1"/>
</dbReference>
<evidence type="ECO:0000256" key="8">
    <source>
        <dbReference type="ARBA" id="ARBA00023284"/>
    </source>
</evidence>
<feature type="transmembrane region" description="Helical" evidence="10">
    <location>
        <begin position="162"/>
        <end position="179"/>
    </location>
</feature>
<feature type="domain" description="VTT" evidence="13">
    <location>
        <begin position="70"/>
        <end position="183"/>
    </location>
</feature>
<dbReference type="InterPro" id="IPR032816">
    <property type="entry name" value="VTT_dom"/>
</dbReference>
<dbReference type="Gene3D" id="3.30.390.30">
    <property type="match status" value="1"/>
</dbReference>
<dbReference type="eggNOG" id="COG0398">
    <property type="taxonomic scope" value="Bacteria"/>
</dbReference>
<dbReference type="Pfam" id="PF09335">
    <property type="entry name" value="VTT_dom"/>
    <property type="match status" value="1"/>
</dbReference>
<dbReference type="EMBL" id="JMQN01000046">
    <property type="protein sequence ID" value="KEA62820.1"/>
    <property type="molecule type" value="Genomic_DNA"/>
</dbReference>
<dbReference type="Gene3D" id="3.50.50.60">
    <property type="entry name" value="FAD/NAD(P)-binding domain"/>
    <property type="match status" value="2"/>
</dbReference>
<evidence type="ECO:0000259" key="12">
    <source>
        <dbReference type="Pfam" id="PF07992"/>
    </source>
</evidence>
<keyword evidence="3 9" id="KW-0285">Flavoprotein</keyword>
<evidence type="ECO:0000256" key="4">
    <source>
        <dbReference type="ARBA" id="ARBA00022827"/>
    </source>
</evidence>
<reference evidence="14 15" key="1">
    <citation type="submission" date="2014-04" db="EMBL/GenBank/DDBJ databases">
        <title>Marinobacterium kochiensis sp. nov., isolated from sediment sample collected from Kochi backwaters in Kerala, India.</title>
        <authorList>
            <person name="Singh A."/>
            <person name="Pinnaka A.K."/>
        </authorList>
    </citation>
    <scope>NUCLEOTIDE SEQUENCE [LARGE SCALE GENOMIC DNA]</scope>
    <source>
        <strain evidence="14 15">AK27</strain>
    </source>
</reference>
<evidence type="ECO:0000256" key="10">
    <source>
        <dbReference type="SAM" id="Phobius"/>
    </source>
</evidence>
<dbReference type="PROSITE" id="PS00076">
    <property type="entry name" value="PYRIDINE_REDOX_1"/>
    <property type="match status" value="1"/>
</dbReference>
<evidence type="ECO:0000256" key="9">
    <source>
        <dbReference type="RuleBase" id="RU003691"/>
    </source>
</evidence>
<dbReference type="FunFam" id="3.30.390.30:FF:000001">
    <property type="entry name" value="Dihydrolipoyl dehydrogenase"/>
    <property type="match status" value="1"/>
</dbReference>
<dbReference type="AlphaFoldDB" id="A0A081FWB5"/>
<dbReference type="GO" id="GO:0050660">
    <property type="term" value="F:flavin adenine dinucleotide binding"/>
    <property type="evidence" value="ECO:0007669"/>
    <property type="project" value="TreeGrafter"/>
</dbReference>
<feature type="transmembrane region" description="Helical" evidence="10">
    <location>
        <begin position="47"/>
        <end position="66"/>
    </location>
</feature>
<comment type="similarity">
    <text evidence="2 9">Belongs to the class-I pyridine nucleotide-disulfide oxidoreductase family.</text>
</comment>
<organism evidence="14 15">
    <name type="scientific">Marinobacterium lacunae</name>
    <dbReference type="NCBI Taxonomy" id="1232683"/>
    <lineage>
        <taxon>Bacteria</taxon>
        <taxon>Pseudomonadati</taxon>
        <taxon>Pseudomonadota</taxon>
        <taxon>Gammaproteobacteria</taxon>
        <taxon>Oceanospirillales</taxon>
        <taxon>Oceanospirillaceae</taxon>
        <taxon>Marinobacterium</taxon>
    </lineage>
</organism>
<dbReference type="PRINTS" id="PR00368">
    <property type="entry name" value="FADPNR"/>
</dbReference>
<evidence type="ECO:0000313" key="14">
    <source>
        <dbReference type="EMBL" id="KEA62820.1"/>
    </source>
</evidence>
<accession>A0A081FWB5</accession>
<sequence length="723" mass="78901">MKSKLLLLAAILALVLLFFLFDGQRLLTLNALRGGLDTFHDWRDQQPLLVSAGFFIIYVAVTALSLPGAAVMTLAGGALFGLLWGVVLISFASTIGATLAFLVSRYLLHDWVQNRFGRRLQSINRGIQRDGAFYLFTLRLVPLFPFFLINVLMGLTPIRVRTFYWVSQVGMLAGTLVYVNAGTQLGQLESVSGILSADLIISFALLGLFPFLARKLVNMIARRRVYAGWTKPEHYDRNLIVIGAGAGGLVTAYIAAAIKARVTLVEAGKMGGDCLNYGCVPSKALIRTARLAEEMRTADRLGLEVSEPSFSFKSVMQRVQSVVDSVEPHDSVERYTRLGVEVLAGYARLIDPWTVEIQLNDGGLQRLTARSIVLATGASPTIPALPGLDQVDYVTSDTIWQRFSELDATPERLVVLGGGPIGCELAQALARLGSRVTLVQRSARVLPREDIDVSEMAAVSLRRSGVELLTGVTPLRCETDGAGRYLVIDDQGTQRQVAFDQLLLAVGRSARLTGYGLEALGIDTNRTIATNAFLETRYPHIYAVGDVAGPYQYTHAAAHQAWYAAVNALFGNLKRFAADYRVMPRTTFLDPEIASVGLTEQEAVATGVRHEVTRFDLDDLDRALTESARGGLIKVLTPPGSDKILGVTIVGEHAGDMLAEFVLAMKHGLGLNKILGTIHAYPTWAEGNKFVAGEWKKAHAPHRVLSALARYHRWRRGDRGADT</sequence>
<keyword evidence="10" id="KW-1133">Transmembrane helix</keyword>
<keyword evidence="6 9" id="KW-0560">Oxidoreductase</keyword>
<dbReference type="PATRIC" id="fig|1232683.4.peg.2969"/>
<evidence type="ECO:0000259" key="13">
    <source>
        <dbReference type="Pfam" id="PF09335"/>
    </source>
</evidence>
<feature type="transmembrane region" description="Helical" evidence="10">
    <location>
        <begin position="132"/>
        <end position="155"/>
    </location>
</feature>
<dbReference type="GO" id="GO:0003955">
    <property type="term" value="F:NAD(P)H dehydrogenase (quinone) activity"/>
    <property type="evidence" value="ECO:0007669"/>
    <property type="project" value="TreeGrafter"/>
</dbReference>
<evidence type="ECO:0000256" key="3">
    <source>
        <dbReference type="ARBA" id="ARBA00022630"/>
    </source>
</evidence>
<dbReference type="RefSeq" id="WP_036189995.1">
    <property type="nucleotide sequence ID" value="NZ_JMQN01000046.1"/>
</dbReference>
<evidence type="ECO:0000259" key="11">
    <source>
        <dbReference type="Pfam" id="PF02852"/>
    </source>
</evidence>
<evidence type="ECO:0000256" key="1">
    <source>
        <dbReference type="ARBA" id="ARBA00001974"/>
    </source>
</evidence>
<feature type="domain" description="FAD/NAD(P)-binding" evidence="12">
    <location>
        <begin position="238"/>
        <end position="561"/>
    </location>
</feature>
<name>A0A081FWB5_9GAMM</name>
<dbReference type="Pfam" id="PF02852">
    <property type="entry name" value="Pyr_redox_dim"/>
    <property type="match status" value="1"/>
</dbReference>
<dbReference type="OrthoDB" id="9800167at2"/>
<proteinExistence type="inferred from homology"/>
<keyword evidence="15" id="KW-1185">Reference proteome</keyword>
<keyword evidence="10" id="KW-0472">Membrane</keyword>
<evidence type="ECO:0000256" key="2">
    <source>
        <dbReference type="ARBA" id="ARBA00007532"/>
    </source>
</evidence>
<dbReference type="InterPro" id="IPR004099">
    <property type="entry name" value="Pyr_nucl-diS_OxRdtase_dimer"/>
</dbReference>
<dbReference type="GO" id="GO:0016668">
    <property type="term" value="F:oxidoreductase activity, acting on a sulfur group of donors, NAD(P) as acceptor"/>
    <property type="evidence" value="ECO:0007669"/>
    <property type="project" value="InterPro"/>
</dbReference>
<dbReference type="STRING" id="1232683.ADIMK_3019"/>
<dbReference type="Proteomes" id="UP000028252">
    <property type="component" value="Unassembled WGS sequence"/>
</dbReference>
<dbReference type="eggNOG" id="COG1249">
    <property type="taxonomic scope" value="Bacteria"/>
</dbReference>
<dbReference type="SUPFAM" id="SSF51905">
    <property type="entry name" value="FAD/NAD(P)-binding domain"/>
    <property type="match status" value="1"/>
</dbReference>
<feature type="transmembrane region" description="Helical" evidence="10">
    <location>
        <begin position="78"/>
        <end position="103"/>
    </location>
</feature>
<keyword evidence="5" id="KW-0521">NADP</keyword>
<evidence type="ECO:0000256" key="7">
    <source>
        <dbReference type="ARBA" id="ARBA00023157"/>
    </source>
</evidence>
<evidence type="ECO:0000256" key="5">
    <source>
        <dbReference type="ARBA" id="ARBA00022857"/>
    </source>
</evidence>
<dbReference type="GO" id="GO:0005886">
    <property type="term" value="C:plasma membrane"/>
    <property type="evidence" value="ECO:0007669"/>
    <property type="project" value="UniProtKB-ARBA"/>
</dbReference>
<protein>
    <submittedName>
        <fullName evidence="14">Putative membrane protein</fullName>
    </submittedName>
</protein>
<dbReference type="InterPro" id="IPR036188">
    <property type="entry name" value="FAD/NAD-bd_sf"/>
</dbReference>
<dbReference type="InterPro" id="IPR012999">
    <property type="entry name" value="Pyr_OxRdtase_I_AS"/>
</dbReference>